<accession>A0A022XK96</accession>
<evidence type="ECO:0000313" key="3">
    <source>
        <dbReference type="Proteomes" id="UP000023623"/>
    </source>
</evidence>
<dbReference type="EMBL" id="KK208904">
    <property type="protein sequence ID" value="EZF70924.1"/>
    <property type="molecule type" value="Genomic_DNA"/>
</dbReference>
<feature type="compositionally biased region" description="Polar residues" evidence="1">
    <location>
        <begin position="84"/>
        <end position="94"/>
    </location>
</feature>
<gene>
    <name evidence="2" type="ORF">H105_06839</name>
</gene>
<evidence type="ECO:0000313" key="2">
    <source>
        <dbReference type="EMBL" id="EZF70924.1"/>
    </source>
</evidence>
<proteinExistence type="predicted"/>
<sequence>MEVEWSPRDPCSTMGGKRKPKNPRLGSAFKPFVAGGRMTWDAWQVCRGAASKKMGHASAGVIERGTWFWIFWGVLQHEGGLSLKGSSGRMSPQRQDPLLHNDTRLCFESKESKKKDENDDKTE</sequence>
<feature type="compositionally biased region" description="Basic and acidic residues" evidence="1">
    <location>
        <begin position="97"/>
        <end position="123"/>
    </location>
</feature>
<dbReference type="AlphaFoldDB" id="A0A022XK96"/>
<dbReference type="HOGENOM" id="CLU_2016873_0_0_1"/>
<evidence type="ECO:0000256" key="1">
    <source>
        <dbReference type="SAM" id="MobiDB-lite"/>
    </source>
</evidence>
<protein>
    <submittedName>
        <fullName evidence="2">Uncharacterized protein</fullName>
    </submittedName>
</protein>
<organism evidence="2 3">
    <name type="scientific">Trichophyton soudanense CBS 452.61</name>
    <dbReference type="NCBI Taxonomy" id="1215331"/>
    <lineage>
        <taxon>Eukaryota</taxon>
        <taxon>Fungi</taxon>
        <taxon>Dikarya</taxon>
        <taxon>Ascomycota</taxon>
        <taxon>Pezizomycotina</taxon>
        <taxon>Eurotiomycetes</taxon>
        <taxon>Eurotiomycetidae</taxon>
        <taxon>Onygenales</taxon>
        <taxon>Arthrodermataceae</taxon>
        <taxon>Trichophyton</taxon>
    </lineage>
</organism>
<feature type="region of interest" description="Disordered" evidence="1">
    <location>
        <begin position="1"/>
        <end position="26"/>
    </location>
</feature>
<name>A0A022XK96_TRISD</name>
<reference evidence="2 3" key="1">
    <citation type="submission" date="2014-02" db="EMBL/GenBank/DDBJ databases">
        <title>The Genome Sequence of Trichophyton rubrum (morphotype soudanense) CBS 452.61.</title>
        <authorList>
            <consortium name="The Broad Institute Genomics Platform"/>
            <person name="Cuomo C.A."/>
            <person name="White T.C."/>
            <person name="Graser Y."/>
            <person name="Martinez-Rossi N."/>
            <person name="Heitman J."/>
            <person name="Young S.K."/>
            <person name="Zeng Q."/>
            <person name="Gargeya S."/>
            <person name="Abouelleil A."/>
            <person name="Alvarado L."/>
            <person name="Chapman S.B."/>
            <person name="Gainer-Dewar J."/>
            <person name="Goldberg J."/>
            <person name="Griggs A."/>
            <person name="Gujja S."/>
            <person name="Hansen M."/>
            <person name="Howarth C."/>
            <person name="Imamovic A."/>
            <person name="Larimer J."/>
            <person name="Martinez D."/>
            <person name="Murphy C."/>
            <person name="Pearson M.D."/>
            <person name="Persinoti G."/>
            <person name="Poon T."/>
            <person name="Priest M."/>
            <person name="Roberts A.D."/>
            <person name="Saif S."/>
            <person name="Shea T.D."/>
            <person name="Sykes S.N."/>
            <person name="Wortman J."/>
            <person name="Nusbaum C."/>
            <person name="Birren B."/>
        </authorList>
    </citation>
    <scope>NUCLEOTIDE SEQUENCE [LARGE SCALE GENOMIC DNA]</scope>
    <source>
        <strain evidence="2 3">CBS 452.61</strain>
    </source>
</reference>
<keyword evidence="3" id="KW-1185">Reference proteome</keyword>
<dbReference type="Proteomes" id="UP000023623">
    <property type="component" value="Unassembled WGS sequence"/>
</dbReference>
<feature type="region of interest" description="Disordered" evidence="1">
    <location>
        <begin position="82"/>
        <end position="123"/>
    </location>
</feature>